<dbReference type="AlphaFoldDB" id="A0A432VUF3"/>
<dbReference type="Pfam" id="PF04893">
    <property type="entry name" value="Yip1"/>
    <property type="match status" value="1"/>
</dbReference>
<keyword evidence="8" id="KW-1185">Reference proteome</keyword>
<keyword evidence="4 5" id="KW-0472">Membrane</keyword>
<gene>
    <name evidence="7" type="ORF">CWE06_05885</name>
</gene>
<comment type="subcellular location">
    <subcellularLocation>
        <location evidence="1">Membrane</location>
        <topology evidence="1">Multi-pass membrane protein</topology>
    </subcellularLocation>
</comment>
<feature type="transmembrane region" description="Helical" evidence="5">
    <location>
        <begin position="162"/>
        <end position="184"/>
    </location>
</feature>
<evidence type="ECO:0000259" key="6">
    <source>
        <dbReference type="Pfam" id="PF04893"/>
    </source>
</evidence>
<evidence type="ECO:0000256" key="5">
    <source>
        <dbReference type="SAM" id="Phobius"/>
    </source>
</evidence>
<feature type="domain" description="Yip1" evidence="6">
    <location>
        <begin position="15"/>
        <end position="179"/>
    </location>
</feature>
<evidence type="ECO:0000313" key="7">
    <source>
        <dbReference type="EMBL" id="RUO20153.1"/>
    </source>
</evidence>
<feature type="transmembrane region" description="Helical" evidence="5">
    <location>
        <begin position="66"/>
        <end position="90"/>
    </location>
</feature>
<evidence type="ECO:0000256" key="2">
    <source>
        <dbReference type="ARBA" id="ARBA00022692"/>
    </source>
</evidence>
<feature type="transmembrane region" description="Helical" evidence="5">
    <location>
        <begin position="128"/>
        <end position="150"/>
    </location>
</feature>
<dbReference type="Proteomes" id="UP000288212">
    <property type="component" value="Unassembled WGS sequence"/>
</dbReference>
<dbReference type="GO" id="GO:0016020">
    <property type="term" value="C:membrane"/>
    <property type="evidence" value="ECO:0007669"/>
    <property type="project" value="UniProtKB-SubCell"/>
</dbReference>
<protein>
    <recommendedName>
        <fullName evidence="6">Yip1 domain-containing protein</fullName>
    </recommendedName>
</protein>
<evidence type="ECO:0000256" key="1">
    <source>
        <dbReference type="ARBA" id="ARBA00004141"/>
    </source>
</evidence>
<keyword evidence="3 5" id="KW-1133">Transmembrane helix</keyword>
<feature type="transmembrane region" description="Helical" evidence="5">
    <location>
        <begin position="102"/>
        <end position="122"/>
    </location>
</feature>
<dbReference type="EMBL" id="PIPI01000003">
    <property type="protein sequence ID" value="RUO20153.1"/>
    <property type="molecule type" value="Genomic_DNA"/>
</dbReference>
<name>A0A432VUF3_9GAMM</name>
<evidence type="ECO:0000256" key="3">
    <source>
        <dbReference type="ARBA" id="ARBA00022989"/>
    </source>
</evidence>
<feature type="transmembrane region" description="Helical" evidence="5">
    <location>
        <begin position="28"/>
        <end position="46"/>
    </location>
</feature>
<evidence type="ECO:0000313" key="8">
    <source>
        <dbReference type="Proteomes" id="UP000288212"/>
    </source>
</evidence>
<comment type="caution">
    <text evidence="7">The sequence shown here is derived from an EMBL/GenBank/DDBJ whole genome shotgun (WGS) entry which is preliminary data.</text>
</comment>
<keyword evidence="2 5" id="KW-0812">Transmembrane</keyword>
<evidence type="ECO:0000256" key="4">
    <source>
        <dbReference type="ARBA" id="ARBA00023136"/>
    </source>
</evidence>
<organism evidence="7 8">
    <name type="scientific">Aliidiomarina haloalkalitolerans</name>
    <dbReference type="NCBI Taxonomy" id="859059"/>
    <lineage>
        <taxon>Bacteria</taxon>
        <taxon>Pseudomonadati</taxon>
        <taxon>Pseudomonadota</taxon>
        <taxon>Gammaproteobacteria</taxon>
        <taxon>Alteromonadales</taxon>
        <taxon>Idiomarinaceae</taxon>
        <taxon>Aliidiomarina</taxon>
    </lineage>
</organism>
<proteinExistence type="predicted"/>
<accession>A0A432VUF3</accession>
<reference evidence="7 8" key="1">
    <citation type="journal article" date="2011" name="Front. Microbiol.">
        <title>Genomic signatures of strain selection and enhancement in Bacillus atrophaeus var. globigii, a historical biowarfare simulant.</title>
        <authorList>
            <person name="Gibbons H.S."/>
            <person name="Broomall S.M."/>
            <person name="McNew L.A."/>
            <person name="Daligault H."/>
            <person name="Chapman C."/>
            <person name="Bruce D."/>
            <person name="Karavis M."/>
            <person name="Krepps M."/>
            <person name="McGregor P.A."/>
            <person name="Hong C."/>
            <person name="Park K.H."/>
            <person name="Akmal A."/>
            <person name="Feldman A."/>
            <person name="Lin J.S."/>
            <person name="Chang W.E."/>
            <person name="Higgs B.W."/>
            <person name="Demirev P."/>
            <person name="Lindquist J."/>
            <person name="Liem A."/>
            <person name="Fochler E."/>
            <person name="Read T.D."/>
            <person name="Tapia R."/>
            <person name="Johnson S."/>
            <person name="Bishop-Lilly K.A."/>
            <person name="Detter C."/>
            <person name="Han C."/>
            <person name="Sozhamannan S."/>
            <person name="Rosenzweig C.N."/>
            <person name="Skowronski E.W."/>
        </authorList>
    </citation>
    <scope>NUCLEOTIDE SEQUENCE [LARGE SCALE GENOMIC DNA]</scope>
    <source>
        <strain evidence="7 8">AK5</strain>
    </source>
</reference>
<sequence>MNISTLWLPFTAKGWGQLQGMDIDIPSLAWKLVLPMSLIPPILLYFNGTHYGSEFLPGFADKNWQFITTTFFLAELLTFFVMGWLIYSVLAQYKHDVTYHDAYLLAAIAPIPMWVSAVGLVFPSPWVAAVTVGIGLILSCLFVYVGTRALSHSKSLDIDSMAATLTIMSASLAAWVLLMLIIWMY</sequence>
<dbReference type="InterPro" id="IPR006977">
    <property type="entry name" value="Yip1_dom"/>
</dbReference>
<dbReference type="OrthoDB" id="8526565at2"/>
<dbReference type="RefSeq" id="WP_126792126.1">
    <property type="nucleotide sequence ID" value="NZ_PIPI01000003.1"/>
</dbReference>